<name>Q9NWJ2_HUMAN</name>
<evidence type="ECO:0000313" key="2">
    <source>
        <dbReference type="EMBL" id="BAB15523.1"/>
    </source>
</evidence>
<sequence>MAVSSQQGEIMESRIFFQGSHAHFPTCMNVDTAATVLAVNVNLASNHCSQGNVPIRRRLSGTLILTGRWDILRDPEAGCHLLNFPEGCLESVSSHSELFFLLWLTKNMEPHKVHCNSFIFVK</sequence>
<accession>Q9NWJ2</accession>
<dbReference type="EMBL" id="AK000820">
    <property type="protein sequence ID" value="BAA91388.1"/>
    <property type="molecule type" value="mRNA"/>
</dbReference>
<comment type="interaction">
    <interactant intactId="EBI-10315029">
        <id>Q9NWJ2</id>
    </interactant>
    <interactant intactId="EBI-748397">
        <id>P50222</id>
        <label>MEOX2</label>
    </interactant>
    <organismsDiffer>false</organismsDiffer>
    <experiments>3</experiments>
</comment>
<dbReference type="EMBL" id="AK026676">
    <property type="protein sequence ID" value="BAB15523.1"/>
    <property type="molecule type" value="mRNA"/>
</dbReference>
<reference evidence="2" key="2">
    <citation type="submission" date="2000-08" db="EMBL/GenBank/DDBJ databases">
        <title>NEDO human cDNA sequencing project.</title>
        <authorList>
            <person name="Kawakami T."/>
            <person name="Noguchi S."/>
            <person name="Itoh T."/>
            <person name="Shigeta K."/>
            <person name="Senba T."/>
            <person name="Matsumura K."/>
            <person name="Nakajima Y."/>
            <person name="Mizuno T."/>
            <person name="Morinaga M."/>
            <person name="Tanigami A."/>
            <person name="Fujiwara T."/>
            <person name="Ono T."/>
            <person name="Yamada K."/>
            <person name="Fujii Y."/>
            <person name="Ozaki K."/>
            <person name="Hirao M."/>
            <person name="Ohmori Y."/>
            <person name="Ota T."/>
            <person name="Suzuki Y."/>
            <person name="Obayashi M."/>
            <person name="Nishi T."/>
            <person name="Shibahara T."/>
            <person name="Tanaka T."/>
            <person name="Nakamura Y."/>
            <person name="Isogai T."/>
            <person name="Sugano S."/>
        </authorList>
    </citation>
    <scope>NUCLEOTIDE SEQUENCE</scope>
    <source>
        <tissue evidence="2">Human lung</tissue>
    </source>
</reference>
<proteinExistence type="evidence at protein level"/>
<evidence type="ECO:0000313" key="1">
    <source>
        <dbReference type="EMBL" id="BAA91388.1"/>
    </source>
</evidence>
<dbReference type="AlphaFoldDB" id="Q9NWJ2"/>
<comment type="interaction">
    <interactant intactId="EBI-10315029">
        <id>Q9NWJ2</id>
    </interactant>
    <interactant intactId="EBI-742740">
        <id>Q96BR9</id>
        <label>ZBTB8A</label>
    </interactant>
    <organismsDiffer>false</organismsDiffer>
    <experiments>3</experiments>
</comment>
<reference evidence="1" key="1">
    <citation type="submission" date="2000-02" db="EMBL/GenBank/DDBJ databases">
        <title>NEDO human cDNA sequencing project.</title>
        <authorList>
            <person name="Tanigami A."/>
            <person name="Fujiwara T."/>
            <person name="Ono T."/>
            <person name="Yamada K."/>
            <person name="Fujii Y."/>
            <person name="Ozaki K."/>
            <person name="Hirao M."/>
            <person name="Ohmori Y."/>
            <person name="Ota T."/>
            <person name="Suzuki Y."/>
            <person name="Obayashi M."/>
            <person name="Nishi T."/>
            <person name="Shibahara T."/>
            <person name="Tanaka T."/>
            <person name="Nakamura Y."/>
            <person name="Isogai T."/>
            <person name="Sugano S."/>
        </authorList>
    </citation>
    <scope>NUCLEOTIDE SEQUENCE</scope>
    <source>
        <tissue evidence="1">Adipose tissue</tissue>
    </source>
</reference>
<organism evidence="1">
    <name type="scientific">Homo sapiens</name>
    <name type="common">Human</name>
    <dbReference type="NCBI Taxonomy" id="9606"/>
    <lineage>
        <taxon>Eukaryota</taxon>
        <taxon>Metazoa</taxon>
        <taxon>Chordata</taxon>
        <taxon>Craniata</taxon>
        <taxon>Vertebrata</taxon>
        <taxon>Euteleostomi</taxon>
        <taxon>Mammalia</taxon>
        <taxon>Eutheria</taxon>
        <taxon>Euarchontoglires</taxon>
        <taxon>Primates</taxon>
        <taxon>Haplorrhini</taxon>
        <taxon>Catarrhini</taxon>
        <taxon>Hominidae</taxon>
        <taxon>Homo</taxon>
    </lineage>
</organism>
<dbReference type="IntAct" id="Q9NWJ2">
    <property type="interactions" value="2"/>
</dbReference>
<protein>
    <submittedName>
        <fullName evidence="1">cDNA FLJ20813 fis, clone ADSE01247</fullName>
    </submittedName>
    <submittedName>
        <fullName evidence="2">cDNA: FLJ23023 fis, clone LNG01678</fullName>
    </submittedName>
</protein>